<dbReference type="InterPro" id="IPR029058">
    <property type="entry name" value="AB_hydrolase_fold"/>
</dbReference>
<evidence type="ECO:0000256" key="2">
    <source>
        <dbReference type="SAM" id="SignalP"/>
    </source>
</evidence>
<evidence type="ECO:0000256" key="1">
    <source>
        <dbReference type="ARBA" id="ARBA00009431"/>
    </source>
</evidence>
<dbReference type="SUPFAM" id="SSF53474">
    <property type="entry name" value="alpha/beta-Hydrolases"/>
    <property type="match status" value="1"/>
</dbReference>
<name>A0AA35Y7N3_LACSI</name>
<comment type="similarity">
    <text evidence="1">Belongs to the peptidase S10 family.</text>
</comment>
<dbReference type="EMBL" id="OX465086">
    <property type="protein sequence ID" value="CAI9260883.1"/>
    <property type="molecule type" value="Genomic_DNA"/>
</dbReference>
<reference evidence="3" key="1">
    <citation type="submission" date="2023-04" db="EMBL/GenBank/DDBJ databases">
        <authorList>
            <person name="Vijverberg K."/>
            <person name="Xiong W."/>
            <person name="Schranz E."/>
        </authorList>
    </citation>
    <scope>NUCLEOTIDE SEQUENCE</scope>
</reference>
<dbReference type="GO" id="GO:0006508">
    <property type="term" value="P:proteolysis"/>
    <property type="evidence" value="ECO:0007669"/>
    <property type="project" value="InterPro"/>
</dbReference>
<dbReference type="InterPro" id="IPR001563">
    <property type="entry name" value="Peptidase_S10"/>
</dbReference>
<dbReference type="Proteomes" id="UP001177003">
    <property type="component" value="Chromosome 0"/>
</dbReference>
<dbReference type="AlphaFoldDB" id="A0AA35Y7N3"/>
<dbReference type="GO" id="GO:0004185">
    <property type="term" value="F:serine-type carboxypeptidase activity"/>
    <property type="evidence" value="ECO:0007669"/>
    <property type="project" value="InterPro"/>
</dbReference>
<gene>
    <name evidence="3" type="ORF">LSALG_LOCUS1703</name>
</gene>
<feature type="chain" id="PRO_5041297265" evidence="2">
    <location>
        <begin position="23"/>
        <end position="123"/>
    </location>
</feature>
<evidence type="ECO:0000313" key="4">
    <source>
        <dbReference type="Proteomes" id="UP001177003"/>
    </source>
</evidence>
<proteinExistence type="inferred from homology"/>
<accession>A0AA35Y7N3</accession>
<keyword evidence="4" id="KW-1185">Reference proteome</keyword>
<protein>
    <submittedName>
        <fullName evidence="3">Uncharacterized protein</fullName>
    </submittedName>
</protein>
<dbReference type="Pfam" id="PF00450">
    <property type="entry name" value="Peptidase_S10"/>
    <property type="match status" value="1"/>
</dbReference>
<keyword evidence="2" id="KW-0732">Signal</keyword>
<organism evidence="3 4">
    <name type="scientific">Lactuca saligna</name>
    <name type="common">Willowleaf lettuce</name>
    <dbReference type="NCBI Taxonomy" id="75948"/>
    <lineage>
        <taxon>Eukaryota</taxon>
        <taxon>Viridiplantae</taxon>
        <taxon>Streptophyta</taxon>
        <taxon>Embryophyta</taxon>
        <taxon>Tracheophyta</taxon>
        <taxon>Spermatophyta</taxon>
        <taxon>Magnoliopsida</taxon>
        <taxon>eudicotyledons</taxon>
        <taxon>Gunneridae</taxon>
        <taxon>Pentapetalae</taxon>
        <taxon>asterids</taxon>
        <taxon>campanulids</taxon>
        <taxon>Asterales</taxon>
        <taxon>Asteraceae</taxon>
        <taxon>Cichorioideae</taxon>
        <taxon>Cichorieae</taxon>
        <taxon>Lactucinae</taxon>
        <taxon>Lactuca</taxon>
    </lineage>
</organism>
<sequence>MPHKHKYNQWVFCIVIVQIGNAVIDDNATDEGMYDYYWTHALNSDETNAGINEYCGYGSGNFSATCFHYQSQSGSEYGEIDIYNIYAPFCDGSIQKPATGSVSLSFLSNTGNYNVLLFEDMMC</sequence>
<evidence type="ECO:0000313" key="3">
    <source>
        <dbReference type="EMBL" id="CAI9260883.1"/>
    </source>
</evidence>
<feature type="signal peptide" evidence="2">
    <location>
        <begin position="1"/>
        <end position="22"/>
    </location>
</feature>
<dbReference type="Gene3D" id="3.40.50.1820">
    <property type="entry name" value="alpha/beta hydrolase"/>
    <property type="match status" value="1"/>
</dbReference>